<evidence type="ECO:0000313" key="1">
    <source>
        <dbReference type="EMBL" id="GES73298.1"/>
    </source>
</evidence>
<name>A0A8H3KP77_9GLOM</name>
<proteinExistence type="predicted"/>
<protein>
    <submittedName>
        <fullName evidence="1">Uncharacterized protein</fullName>
    </submittedName>
</protein>
<sequence length="172" mass="20380">MSSNVASSSISVSVILSFDLPTVEEVKRFNEEKLNGFLKRKLNRYYHHFERWGIPGGPSKRIGKLDIQGRILTFNEVNHLFLHLFGIIQIPFKSNLLDDWRATMFLRKQIHINLFALKRHEKQFTEFEMLFNEEDVRTVFVVDINQVLNNILPDHKFPRSKETYLITSLFFH</sequence>
<accession>A0A8H3KP77</accession>
<comment type="caution">
    <text evidence="1">The sequence shown here is derived from an EMBL/GenBank/DDBJ whole genome shotgun (WGS) entry which is preliminary data.</text>
</comment>
<dbReference type="EMBL" id="BLAL01000006">
    <property type="protein sequence ID" value="GES73298.1"/>
    <property type="molecule type" value="Genomic_DNA"/>
</dbReference>
<evidence type="ECO:0000313" key="2">
    <source>
        <dbReference type="Proteomes" id="UP000615446"/>
    </source>
</evidence>
<dbReference type="AlphaFoldDB" id="A0A8H3KP77"/>
<organism evidence="1 2">
    <name type="scientific">Rhizophagus clarus</name>
    <dbReference type="NCBI Taxonomy" id="94130"/>
    <lineage>
        <taxon>Eukaryota</taxon>
        <taxon>Fungi</taxon>
        <taxon>Fungi incertae sedis</taxon>
        <taxon>Mucoromycota</taxon>
        <taxon>Glomeromycotina</taxon>
        <taxon>Glomeromycetes</taxon>
        <taxon>Glomerales</taxon>
        <taxon>Glomeraceae</taxon>
        <taxon>Rhizophagus</taxon>
    </lineage>
</organism>
<gene>
    <name evidence="1" type="ORF">RCL2_000084000</name>
</gene>
<dbReference type="Proteomes" id="UP000615446">
    <property type="component" value="Unassembled WGS sequence"/>
</dbReference>
<dbReference type="OrthoDB" id="2411216at2759"/>
<reference evidence="1" key="1">
    <citation type="submission" date="2019-10" db="EMBL/GenBank/DDBJ databases">
        <title>Conservation and host-specific expression of non-tandemly repeated heterogenous ribosome RNA gene in arbuscular mycorrhizal fungi.</title>
        <authorList>
            <person name="Maeda T."/>
            <person name="Kobayashi Y."/>
            <person name="Nakagawa T."/>
            <person name="Ezawa T."/>
            <person name="Yamaguchi K."/>
            <person name="Bino T."/>
            <person name="Nishimoto Y."/>
            <person name="Shigenobu S."/>
            <person name="Kawaguchi M."/>
        </authorList>
    </citation>
    <scope>NUCLEOTIDE SEQUENCE</scope>
    <source>
        <strain evidence="1">HR1</strain>
    </source>
</reference>